<keyword evidence="5" id="KW-1185">Reference proteome</keyword>
<dbReference type="Proteomes" id="UP000298097">
    <property type="component" value="Unassembled WGS sequence"/>
</dbReference>
<dbReference type="Pfam" id="PF03534">
    <property type="entry name" value="SpvB"/>
    <property type="match status" value="1"/>
</dbReference>
<evidence type="ECO:0000256" key="3">
    <source>
        <dbReference type="ARBA" id="ARBA00023026"/>
    </source>
</evidence>
<dbReference type="GO" id="GO:0005737">
    <property type="term" value="C:cytoplasm"/>
    <property type="evidence" value="ECO:0007669"/>
    <property type="project" value="InterPro"/>
</dbReference>
<keyword evidence="3" id="KW-0843">Virulence</keyword>
<name>A0A4R9H9J2_9LEPT</name>
<organism evidence="4 5">
    <name type="scientific">Leptospira andrefontaineae</name>
    <dbReference type="NCBI Taxonomy" id="2484976"/>
    <lineage>
        <taxon>Bacteria</taxon>
        <taxon>Pseudomonadati</taxon>
        <taxon>Spirochaetota</taxon>
        <taxon>Spirochaetia</taxon>
        <taxon>Leptospirales</taxon>
        <taxon>Leptospiraceae</taxon>
        <taxon>Leptospira</taxon>
    </lineage>
</organism>
<evidence type="ECO:0000256" key="2">
    <source>
        <dbReference type="ARBA" id="ARBA00022525"/>
    </source>
</evidence>
<gene>
    <name evidence="4" type="ORF">EHO65_04575</name>
</gene>
<feature type="non-terminal residue" evidence="4">
    <location>
        <position position="339"/>
    </location>
</feature>
<sequence length="339" mass="37317">MDRLFRFAGVVPSGTSFLSPGSAPAPEGSDLFSISTNYSEAIDDPETKADALAGASFIAPPEPNNFGAVSLNYPIQVPAGRAGVQPGLALSYSSTGGDGWTGIGWSIGLGAITRTPEYGALFYDSRDTFTWNGKRLIKVSGSTSNENGVYRPEITEEDFALLKLTNIENGGTWEVLDSGGTKTIFGDSSSNRIYDPNQISRTYSWYLSKTEDRNGNYMQVTYDTSNYSEKRNLYIQEIKYTGNSRSGFPAKQYVKFITKSRGDSYVSMAPGFTMVMDKLLDKIEVGWTGGKLWTYTMVYDTSFDSGRPILKTVDSDRHTTKPEFKYSSSSRVLTWQNIA</sequence>
<dbReference type="GO" id="GO:0005576">
    <property type="term" value="C:extracellular region"/>
    <property type="evidence" value="ECO:0007669"/>
    <property type="project" value="UniProtKB-SubCell"/>
</dbReference>
<dbReference type="EMBL" id="RQEY01000007">
    <property type="protein sequence ID" value="TGK42803.1"/>
    <property type="molecule type" value="Genomic_DNA"/>
</dbReference>
<evidence type="ECO:0000256" key="1">
    <source>
        <dbReference type="ARBA" id="ARBA00004613"/>
    </source>
</evidence>
<comment type="caution">
    <text evidence="4">The sequence shown here is derived from an EMBL/GenBank/DDBJ whole genome shotgun (WGS) entry which is preliminary data.</text>
</comment>
<dbReference type="InterPro" id="IPR003284">
    <property type="entry name" value="Sal_SpvB"/>
</dbReference>
<accession>A0A4R9H9J2</accession>
<evidence type="ECO:0000313" key="5">
    <source>
        <dbReference type="Proteomes" id="UP000298097"/>
    </source>
</evidence>
<comment type="subcellular location">
    <subcellularLocation>
        <location evidence="1">Secreted</location>
    </subcellularLocation>
</comment>
<protein>
    <recommendedName>
        <fullName evidence="6">Virulence plasmid B protein</fullName>
    </recommendedName>
</protein>
<keyword evidence="2" id="KW-0964">Secreted</keyword>
<reference evidence="4" key="1">
    <citation type="journal article" date="2019" name="PLoS Negl. Trop. Dis.">
        <title>Revisiting the worldwide diversity of Leptospira species in the environment.</title>
        <authorList>
            <person name="Vincent A.T."/>
            <person name="Schiettekatte O."/>
            <person name="Bourhy P."/>
            <person name="Veyrier F.J."/>
            <person name="Picardeau M."/>
        </authorList>
    </citation>
    <scope>NUCLEOTIDE SEQUENCE [LARGE SCALE GENOMIC DNA]</scope>
    <source>
        <strain evidence="4">201800301</strain>
    </source>
</reference>
<dbReference type="AlphaFoldDB" id="A0A4R9H9J2"/>
<evidence type="ECO:0008006" key="6">
    <source>
        <dbReference type="Google" id="ProtNLM"/>
    </source>
</evidence>
<proteinExistence type="predicted"/>
<evidence type="ECO:0000313" key="4">
    <source>
        <dbReference type="EMBL" id="TGK42803.1"/>
    </source>
</evidence>